<dbReference type="Proteomes" id="UP001333110">
    <property type="component" value="Unassembled WGS sequence"/>
</dbReference>
<gene>
    <name evidence="1" type="ORF">QYF61_018082</name>
</gene>
<reference evidence="1 2" key="1">
    <citation type="journal article" date="2023" name="J. Hered.">
        <title>Chromosome-level genome of the wood stork (Mycteria americana) provides insight into avian chromosome evolution.</title>
        <authorList>
            <person name="Flamio R. Jr."/>
            <person name="Ramstad K.M."/>
        </authorList>
    </citation>
    <scope>NUCLEOTIDE SEQUENCE [LARGE SCALE GENOMIC DNA]</scope>
    <source>
        <strain evidence="1">JAX WOST 10</strain>
    </source>
</reference>
<keyword evidence="2" id="KW-1185">Reference proteome</keyword>
<organism evidence="1 2">
    <name type="scientific">Mycteria americana</name>
    <name type="common">Wood stork</name>
    <dbReference type="NCBI Taxonomy" id="33587"/>
    <lineage>
        <taxon>Eukaryota</taxon>
        <taxon>Metazoa</taxon>
        <taxon>Chordata</taxon>
        <taxon>Craniata</taxon>
        <taxon>Vertebrata</taxon>
        <taxon>Euteleostomi</taxon>
        <taxon>Archelosauria</taxon>
        <taxon>Archosauria</taxon>
        <taxon>Dinosauria</taxon>
        <taxon>Saurischia</taxon>
        <taxon>Theropoda</taxon>
        <taxon>Coelurosauria</taxon>
        <taxon>Aves</taxon>
        <taxon>Neognathae</taxon>
        <taxon>Neoaves</taxon>
        <taxon>Aequornithes</taxon>
        <taxon>Ciconiiformes</taxon>
        <taxon>Ciconiidae</taxon>
        <taxon>Mycteria</taxon>
    </lineage>
</organism>
<proteinExistence type="predicted"/>
<sequence length="156" mass="18207">MLKGGYGRSTRIMNGIEVNKRKRDMKILETVQRRATRMIKGLEHLSCEERLRELGLITLEKGRLWGISSMEDAKRTETSSFQWCPGTTGNGHKPKHRRFPLNIGKHFFTVRVTERWHRLPREVVESPSLEILKSRLDMVLGNRLWVALLEQGGWTR</sequence>
<dbReference type="AlphaFoldDB" id="A0AAN7SKU3"/>
<accession>A0AAN7SKU3</accession>
<evidence type="ECO:0000313" key="2">
    <source>
        <dbReference type="Proteomes" id="UP001333110"/>
    </source>
</evidence>
<name>A0AAN7SKU3_MYCAM</name>
<evidence type="ECO:0000313" key="1">
    <source>
        <dbReference type="EMBL" id="KAK4831498.1"/>
    </source>
</evidence>
<comment type="caution">
    <text evidence="1">The sequence shown here is derived from an EMBL/GenBank/DDBJ whole genome shotgun (WGS) entry which is preliminary data.</text>
</comment>
<dbReference type="EMBL" id="JAUNZN010000001">
    <property type="protein sequence ID" value="KAK4831498.1"/>
    <property type="molecule type" value="Genomic_DNA"/>
</dbReference>
<protein>
    <submittedName>
        <fullName evidence="1">Uncharacterized protein</fullName>
    </submittedName>
</protein>